<dbReference type="InterPro" id="IPR013786">
    <property type="entry name" value="AcylCoA_DH/ox_N"/>
</dbReference>
<evidence type="ECO:0000259" key="9">
    <source>
        <dbReference type="Pfam" id="PF02771"/>
    </source>
</evidence>
<dbReference type="PANTHER" id="PTHR43884:SF20">
    <property type="entry name" value="ACYL-COA DEHYDROGENASE FADE28"/>
    <property type="match status" value="1"/>
</dbReference>
<proteinExistence type="inferred from homology"/>
<keyword evidence="4 6" id="KW-0274">FAD</keyword>
<dbReference type="Pfam" id="PF00441">
    <property type="entry name" value="Acyl-CoA_dh_1"/>
    <property type="match status" value="1"/>
</dbReference>
<dbReference type="InterPro" id="IPR037069">
    <property type="entry name" value="AcylCoA_DH/ox_N_sf"/>
</dbReference>
<evidence type="ECO:0000313" key="10">
    <source>
        <dbReference type="EMBL" id="SKB34326.1"/>
    </source>
</evidence>
<dbReference type="Proteomes" id="UP000190044">
    <property type="component" value="Unassembled WGS sequence"/>
</dbReference>
<dbReference type="GO" id="GO:0003995">
    <property type="term" value="F:acyl-CoA dehydrogenase activity"/>
    <property type="evidence" value="ECO:0007669"/>
    <property type="project" value="TreeGrafter"/>
</dbReference>
<dbReference type="Gene3D" id="1.20.140.10">
    <property type="entry name" value="Butyryl-CoA Dehydrogenase, subunit A, domain 3"/>
    <property type="match status" value="1"/>
</dbReference>
<dbReference type="InterPro" id="IPR036250">
    <property type="entry name" value="AcylCo_DH-like_C"/>
</dbReference>
<keyword evidence="3 6" id="KW-0285">Flavoprotein</keyword>
<evidence type="ECO:0000259" key="7">
    <source>
        <dbReference type="Pfam" id="PF00441"/>
    </source>
</evidence>
<protein>
    <submittedName>
        <fullName evidence="10">Acyl-CoA dehydrogenase</fullName>
    </submittedName>
</protein>
<evidence type="ECO:0000256" key="2">
    <source>
        <dbReference type="ARBA" id="ARBA00009347"/>
    </source>
</evidence>
<comment type="cofactor">
    <cofactor evidence="1 6">
        <name>FAD</name>
        <dbReference type="ChEBI" id="CHEBI:57692"/>
    </cofactor>
</comment>
<feature type="domain" description="Acyl-CoA oxidase/dehydrogenase middle" evidence="8">
    <location>
        <begin position="122"/>
        <end position="214"/>
    </location>
</feature>
<evidence type="ECO:0000259" key="8">
    <source>
        <dbReference type="Pfam" id="PF02770"/>
    </source>
</evidence>
<dbReference type="RefSeq" id="WP_079637391.1">
    <property type="nucleotide sequence ID" value="NZ_FUYP01000003.1"/>
</dbReference>
<organism evidence="10 11">
    <name type="scientific">Sphingopyxis flava</name>
    <dbReference type="NCBI Taxonomy" id="1507287"/>
    <lineage>
        <taxon>Bacteria</taxon>
        <taxon>Pseudomonadati</taxon>
        <taxon>Pseudomonadota</taxon>
        <taxon>Alphaproteobacteria</taxon>
        <taxon>Sphingomonadales</taxon>
        <taxon>Sphingomonadaceae</taxon>
        <taxon>Sphingopyxis</taxon>
    </lineage>
</organism>
<evidence type="ECO:0000313" key="11">
    <source>
        <dbReference type="Proteomes" id="UP000190044"/>
    </source>
</evidence>
<evidence type="ECO:0000256" key="6">
    <source>
        <dbReference type="RuleBase" id="RU362125"/>
    </source>
</evidence>
<dbReference type="InterPro" id="IPR006091">
    <property type="entry name" value="Acyl-CoA_Oxase/DH_mid-dom"/>
</dbReference>
<dbReference type="CDD" id="cd00567">
    <property type="entry name" value="ACAD"/>
    <property type="match status" value="1"/>
</dbReference>
<evidence type="ECO:0000256" key="5">
    <source>
        <dbReference type="ARBA" id="ARBA00023002"/>
    </source>
</evidence>
<dbReference type="InterPro" id="IPR009075">
    <property type="entry name" value="AcylCo_DH/oxidase_C"/>
</dbReference>
<dbReference type="Gene3D" id="1.10.540.10">
    <property type="entry name" value="Acyl-CoA dehydrogenase/oxidase, N-terminal domain"/>
    <property type="match status" value="1"/>
</dbReference>
<feature type="domain" description="Acyl-CoA dehydrogenase/oxidase C-terminal" evidence="7">
    <location>
        <begin position="227"/>
        <end position="370"/>
    </location>
</feature>
<dbReference type="SUPFAM" id="SSF56645">
    <property type="entry name" value="Acyl-CoA dehydrogenase NM domain-like"/>
    <property type="match status" value="1"/>
</dbReference>
<dbReference type="Pfam" id="PF02770">
    <property type="entry name" value="Acyl-CoA_dh_M"/>
    <property type="match status" value="1"/>
</dbReference>
<dbReference type="Pfam" id="PF02771">
    <property type="entry name" value="Acyl-CoA_dh_N"/>
    <property type="match status" value="1"/>
</dbReference>
<dbReference type="PANTHER" id="PTHR43884">
    <property type="entry name" value="ACYL-COA DEHYDROGENASE"/>
    <property type="match status" value="1"/>
</dbReference>
<evidence type="ECO:0000256" key="3">
    <source>
        <dbReference type="ARBA" id="ARBA00022630"/>
    </source>
</evidence>
<dbReference type="GO" id="GO:0050660">
    <property type="term" value="F:flavin adenine dinucleotide binding"/>
    <property type="evidence" value="ECO:0007669"/>
    <property type="project" value="InterPro"/>
</dbReference>
<dbReference type="AlphaFoldDB" id="A0A1T5AH99"/>
<feature type="domain" description="Acyl-CoA dehydrogenase/oxidase N-terminal" evidence="9">
    <location>
        <begin position="6"/>
        <end position="117"/>
    </location>
</feature>
<dbReference type="InterPro" id="IPR009100">
    <property type="entry name" value="AcylCoA_DH/oxidase_NM_dom_sf"/>
</dbReference>
<accession>A0A1T5AH99</accession>
<comment type="similarity">
    <text evidence="2 6">Belongs to the acyl-CoA dehydrogenase family.</text>
</comment>
<dbReference type="OrthoDB" id="7328575at2"/>
<evidence type="ECO:0000256" key="1">
    <source>
        <dbReference type="ARBA" id="ARBA00001974"/>
    </source>
</evidence>
<keyword evidence="5 6" id="KW-0560">Oxidoreductase</keyword>
<dbReference type="EMBL" id="FUYP01000003">
    <property type="protein sequence ID" value="SKB34326.1"/>
    <property type="molecule type" value="Genomic_DNA"/>
</dbReference>
<name>A0A1T5AH99_9SPHN</name>
<dbReference type="SUPFAM" id="SSF47203">
    <property type="entry name" value="Acyl-CoA dehydrogenase C-terminal domain-like"/>
    <property type="match status" value="1"/>
</dbReference>
<gene>
    <name evidence="10" type="ORF">SAMN06295937_1003222</name>
</gene>
<dbReference type="InterPro" id="IPR046373">
    <property type="entry name" value="Acyl-CoA_Oxase/DH_mid-dom_sf"/>
</dbReference>
<dbReference type="Gene3D" id="2.40.110.10">
    <property type="entry name" value="Butyryl-CoA Dehydrogenase, subunit A, domain 2"/>
    <property type="match status" value="1"/>
</dbReference>
<reference evidence="11" key="1">
    <citation type="submission" date="2017-02" db="EMBL/GenBank/DDBJ databases">
        <authorList>
            <person name="Varghese N."/>
            <person name="Submissions S."/>
        </authorList>
    </citation>
    <scope>NUCLEOTIDE SEQUENCE [LARGE SCALE GENOMIC DNA]</scope>
    <source>
        <strain evidence="11">R11H</strain>
    </source>
</reference>
<keyword evidence="11" id="KW-1185">Reference proteome</keyword>
<sequence length="379" mass="40836">MDFTYTETQDMIRDTLARFLGDTYGFETRQKFIASEAGRDPGIWRAIAQDLGMLGASFAEEQGGLGGGALENAIIMEELGKVIAIEPYLSTVVIAGGALKAVGGAQADAMIPEIIAGNAIVAFAYAEPQGRYDLANLRTSAKKDGAGWVLNGHKGVVYAGPWATQLLVTARTGGNQRDREGVSLFLIDANLPGIVRRDYPTVDGNRASEIYFENAAIPADALLGGEGTGLPLIEQIVDEATVALCAEATGVMQKLHEGTLEYTQQRKQFGVPIAKFQVLQHRMVDMFMEVEQARSMTIMATLKLGLPEKERMTAVSAAKSKVARGAKFVGQNAIQTHGGIGITQELAIGHYFKRATLIEGQFGSADYHMDRYERLALAD</sequence>
<evidence type="ECO:0000256" key="4">
    <source>
        <dbReference type="ARBA" id="ARBA00022827"/>
    </source>
</evidence>